<evidence type="ECO:0000313" key="3">
    <source>
        <dbReference type="Proteomes" id="UP000681341"/>
    </source>
</evidence>
<keyword evidence="1" id="KW-0472">Membrane</keyword>
<keyword evidence="1" id="KW-1133">Transmembrane helix</keyword>
<dbReference type="Gene3D" id="3.40.50.2000">
    <property type="entry name" value="Glycogen Phosphorylase B"/>
    <property type="match status" value="2"/>
</dbReference>
<dbReference type="EMBL" id="JAGFNP010000014">
    <property type="protein sequence ID" value="MBO3735263.1"/>
    <property type="molecule type" value="Genomic_DNA"/>
</dbReference>
<comment type="caution">
    <text evidence="2">The sequence shown here is derived from an EMBL/GenBank/DDBJ whole genome shotgun (WGS) entry which is preliminary data.</text>
</comment>
<accession>A0ABS3U946</accession>
<evidence type="ECO:0000313" key="2">
    <source>
        <dbReference type="EMBL" id="MBO3735263.1"/>
    </source>
</evidence>
<keyword evidence="1" id="KW-0812">Transmembrane</keyword>
<dbReference type="SUPFAM" id="SSF53756">
    <property type="entry name" value="UDP-Glycosyltransferase/glycogen phosphorylase"/>
    <property type="match status" value="1"/>
</dbReference>
<name>A0ABS3U946_9ACTN</name>
<proteinExistence type="predicted"/>
<reference evidence="2 3" key="1">
    <citation type="submission" date="2021-03" db="EMBL/GenBank/DDBJ databases">
        <title>Glycomyces sp. nov., a novel actinomycete isolated from soil.</title>
        <authorList>
            <person name="Yang X."/>
            <person name="Xu X."/>
        </authorList>
    </citation>
    <scope>NUCLEOTIDE SEQUENCE [LARGE SCALE GENOMIC DNA]</scope>
    <source>
        <strain evidence="2 3">NEAU-S30</strain>
    </source>
</reference>
<dbReference type="RefSeq" id="WP_208498891.1">
    <property type="nucleotide sequence ID" value="NZ_JAGFNP010000014.1"/>
</dbReference>
<gene>
    <name evidence="2" type="ORF">J5V16_20740</name>
</gene>
<evidence type="ECO:0000256" key="1">
    <source>
        <dbReference type="SAM" id="Phobius"/>
    </source>
</evidence>
<protein>
    <submittedName>
        <fullName evidence="2">Glycosyltransferase</fullName>
    </submittedName>
</protein>
<keyword evidence="3" id="KW-1185">Reference proteome</keyword>
<feature type="transmembrane region" description="Helical" evidence="1">
    <location>
        <begin position="44"/>
        <end position="63"/>
    </location>
</feature>
<dbReference type="Pfam" id="PF13692">
    <property type="entry name" value="Glyco_trans_1_4"/>
    <property type="match status" value="1"/>
</dbReference>
<sequence>MKSLIGRVRRSKRLTAAAGAAAIATLAAAALVLAVPPWAGLALAALALAALATAAIVGIRVLLRLHRDRIAETLISDDFAPQVGGGTSARRIAKAHEALVGGFPESALEIAKEITADAGVPVDRRIDLMRTVLDWYRDDERARREGPRRSRLDVVVVSHFGLPGGNTSAITADIQAFLELGLRVGLVHHPVFDWRIDAPVSERVLRLVDGERVRLLGPHDEVECDLALVRLPTVLAKPLESRPTVHARSTVVIANQTPFRFYGPEGPREQAWDIAAVEAGLTAWLGPHTWYAGGPAVQRILERHHADAFAGLDLAAKPWNECIDAAQWRRGEPRVRDGRIRIGRHSRDHRVKWPEDAATLRQSYPEADGFEIHVLGGADTPRRLLGRLPSNWTVHQFGAVSSSEFLAGIDVFSYYIASDGAEAFGRAPLEAMAAGVPVVMDPVFQPTFGDAALYRDPADVEFTARKLMDDPEWYASRQRAAWAFVEKHCSPQALAKRLSRHGVGVEVVEPQGQPSS</sequence>
<dbReference type="Proteomes" id="UP000681341">
    <property type="component" value="Unassembled WGS sequence"/>
</dbReference>
<organism evidence="2 3">
    <name type="scientific">Glycomyces niveus</name>
    <dbReference type="NCBI Taxonomy" id="2820287"/>
    <lineage>
        <taxon>Bacteria</taxon>
        <taxon>Bacillati</taxon>
        <taxon>Actinomycetota</taxon>
        <taxon>Actinomycetes</taxon>
        <taxon>Glycomycetales</taxon>
        <taxon>Glycomycetaceae</taxon>
        <taxon>Glycomyces</taxon>
    </lineage>
</organism>